<dbReference type="SMART" id="SM00953">
    <property type="entry name" value="RES"/>
    <property type="match status" value="1"/>
</dbReference>
<sequence length="151" mass="17087">MLLYRIGAAKYANDVTGEGARLNGGRWNHAGIPCIYTGESRAIVLLEYSAHISILNIKRALSFTTFSVPDDSIMELKIATLPGNWKDFPHPKETRDLGSKLLTERRSLVIKIPSAIIPQEYIYLINPEHLEVNKMKIINVEDYAYDVRIKS</sequence>
<dbReference type="STRING" id="1465490.SAMN05444277_101755"/>
<dbReference type="OrthoDB" id="9789501at2"/>
<dbReference type="Proteomes" id="UP000199031">
    <property type="component" value="Unassembled WGS sequence"/>
</dbReference>
<proteinExistence type="predicted"/>
<dbReference type="RefSeq" id="WP_090654595.1">
    <property type="nucleotide sequence ID" value="NZ_FOXQ01000001.1"/>
</dbReference>
<feature type="domain" description="RES" evidence="1">
    <location>
        <begin position="14"/>
        <end position="139"/>
    </location>
</feature>
<gene>
    <name evidence="2" type="ORF">SAMN05444277_101755</name>
</gene>
<dbReference type="InterPro" id="IPR014914">
    <property type="entry name" value="RES_dom"/>
</dbReference>
<evidence type="ECO:0000259" key="1">
    <source>
        <dbReference type="SMART" id="SM00953"/>
    </source>
</evidence>
<dbReference type="EMBL" id="FOXQ01000001">
    <property type="protein sequence ID" value="SFP69870.1"/>
    <property type="molecule type" value="Genomic_DNA"/>
</dbReference>
<organism evidence="2 3">
    <name type="scientific">Parafilimonas terrae</name>
    <dbReference type="NCBI Taxonomy" id="1465490"/>
    <lineage>
        <taxon>Bacteria</taxon>
        <taxon>Pseudomonadati</taxon>
        <taxon>Bacteroidota</taxon>
        <taxon>Chitinophagia</taxon>
        <taxon>Chitinophagales</taxon>
        <taxon>Chitinophagaceae</taxon>
        <taxon>Parafilimonas</taxon>
    </lineage>
</organism>
<protein>
    <submittedName>
        <fullName evidence="2">RES domain-containing protein</fullName>
    </submittedName>
</protein>
<name>A0A1I5SGL9_9BACT</name>
<dbReference type="Pfam" id="PF08808">
    <property type="entry name" value="RES"/>
    <property type="match status" value="1"/>
</dbReference>
<dbReference type="AlphaFoldDB" id="A0A1I5SGL9"/>
<reference evidence="2 3" key="1">
    <citation type="submission" date="2016-10" db="EMBL/GenBank/DDBJ databases">
        <authorList>
            <person name="de Groot N.N."/>
        </authorList>
    </citation>
    <scope>NUCLEOTIDE SEQUENCE [LARGE SCALE GENOMIC DNA]</scope>
    <source>
        <strain evidence="2 3">DSM 28286</strain>
    </source>
</reference>
<evidence type="ECO:0000313" key="2">
    <source>
        <dbReference type="EMBL" id="SFP69870.1"/>
    </source>
</evidence>
<accession>A0A1I5SGL9</accession>
<evidence type="ECO:0000313" key="3">
    <source>
        <dbReference type="Proteomes" id="UP000199031"/>
    </source>
</evidence>
<keyword evidence="3" id="KW-1185">Reference proteome</keyword>